<evidence type="ECO:0000313" key="12">
    <source>
        <dbReference type="Proteomes" id="UP000322899"/>
    </source>
</evidence>
<accession>A0A5A8DT99</accession>
<keyword evidence="5 7" id="KW-1133">Transmembrane helix</keyword>
<evidence type="ECO:0000256" key="1">
    <source>
        <dbReference type="ARBA" id="ARBA00004141"/>
    </source>
</evidence>
<comment type="subcellular location">
    <subcellularLocation>
        <location evidence="1">Membrane</location>
        <topology evidence="1">Multi-pass membrane protein</topology>
    </subcellularLocation>
</comment>
<dbReference type="AlphaFoldDB" id="A0A5A8DT99"/>
<evidence type="ECO:0000256" key="5">
    <source>
        <dbReference type="ARBA" id="ARBA00022989"/>
    </source>
</evidence>
<dbReference type="OMA" id="KDMDPRW"/>
<dbReference type="OrthoDB" id="6745403at2759"/>
<dbReference type="SMART" id="SM01415">
    <property type="entry name" value="DUF106"/>
    <property type="match status" value="1"/>
</dbReference>
<dbReference type="EMBL" id="VLTN01000077">
    <property type="protein sequence ID" value="KAA0146834.1"/>
    <property type="molecule type" value="Genomic_DNA"/>
</dbReference>
<dbReference type="GO" id="GO:0072546">
    <property type="term" value="C:EMC complex"/>
    <property type="evidence" value="ECO:0007669"/>
    <property type="project" value="TreeGrafter"/>
</dbReference>
<evidence type="ECO:0000313" key="15">
    <source>
        <dbReference type="Proteomes" id="UP000325113"/>
    </source>
</evidence>
<name>A0A5A8DT99_CAFRO</name>
<keyword evidence="13" id="KW-1185">Reference proteome</keyword>
<reference evidence="12 13" key="1">
    <citation type="submission" date="2019-07" db="EMBL/GenBank/DDBJ databases">
        <title>Genomes of Cafeteria roenbergensis.</title>
        <authorList>
            <person name="Fischer M.G."/>
            <person name="Hackl T."/>
            <person name="Roman M."/>
        </authorList>
    </citation>
    <scope>NUCLEOTIDE SEQUENCE [LARGE SCALE GENOMIC DNA]</scope>
    <source>
        <strain evidence="9 13">BVI</strain>
        <strain evidence="8 15">Cflag</strain>
        <strain evidence="11 12">E4-10P</strain>
        <strain evidence="10 14">RCC970-E3</strain>
    </source>
</reference>
<dbReference type="Pfam" id="PF01956">
    <property type="entry name" value="EMC3_TMCO1"/>
    <property type="match status" value="1"/>
</dbReference>
<keyword evidence="4 7" id="KW-0812">Transmembrane</keyword>
<dbReference type="Proteomes" id="UP000324907">
    <property type="component" value="Unassembled WGS sequence"/>
</dbReference>
<dbReference type="GO" id="GO:0034975">
    <property type="term" value="P:protein folding in endoplasmic reticulum"/>
    <property type="evidence" value="ECO:0007669"/>
    <property type="project" value="TreeGrafter"/>
</dbReference>
<dbReference type="PANTHER" id="PTHR13116">
    <property type="entry name" value="ER MEMBRANE PROTEIN COMPLEX SUBUNIT 3"/>
    <property type="match status" value="1"/>
</dbReference>
<proteinExistence type="inferred from homology"/>
<comment type="caution">
    <text evidence="11">The sequence shown here is derived from an EMBL/GenBank/DDBJ whole genome shotgun (WGS) entry which is preliminary data.</text>
</comment>
<feature type="transmembrane region" description="Helical" evidence="7">
    <location>
        <begin position="111"/>
        <end position="134"/>
    </location>
</feature>
<evidence type="ECO:0000313" key="13">
    <source>
        <dbReference type="Proteomes" id="UP000323011"/>
    </source>
</evidence>
<evidence type="ECO:0000313" key="10">
    <source>
        <dbReference type="EMBL" id="KAA0164358.1"/>
    </source>
</evidence>
<evidence type="ECO:0000313" key="9">
    <source>
        <dbReference type="EMBL" id="KAA0146834.1"/>
    </source>
</evidence>
<sequence length="273" mass="29751">MADVGNLTLDPRIRDWVLLPLTGIIILVQLLRTIVAQLLSKTANKEAEEIQQRGIVERSQRTRTMAGLLGKDAFLARKTWLLGKKGRGLKAKAEAPPMDPSGMMGPMQMQAVYYLSNIGSLYLVQSLFTGFVLVKLPFSLTARFRGVTQRDMAQALELLNPALVTSFSWYMMCLYGCQGIITLVLGGKSSEFADQSAMMMSQMGMGGGRQQPWNPGAAFKAERTQLRIAQPGATNLIATERAIVAAAASGRSVEEEAAALAERTKQLKRAARA</sequence>
<dbReference type="EMBL" id="VLTO01000083">
    <property type="protein sequence ID" value="KAA0167070.1"/>
    <property type="molecule type" value="Genomic_DNA"/>
</dbReference>
<dbReference type="EMBL" id="VLTM01000206">
    <property type="protein sequence ID" value="KAA0146009.1"/>
    <property type="molecule type" value="Genomic_DNA"/>
</dbReference>
<evidence type="ECO:0000256" key="6">
    <source>
        <dbReference type="ARBA" id="ARBA00023136"/>
    </source>
</evidence>
<evidence type="ECO:0000313" key="8">
    <source>
        <dbReference type="EMBL" id="KAA0146009.1"/>
    </source>
</evidence>
<protein>
    <recommendedName>
        <fullName evidence="3">ER membrane protein complex subunit 3</fullName>
    </recommendedName>
</protein>
<evidence type="ECO:0000313" key="14">
    <source>
        <dbReference type="Proteomes" id="UP000324907"/>
    </source>
</evidence>
<organism evidence="11 12">
    <name type="scientific">Cafeteria roenbergensis</name>
    <name type="common">Marine flagellate</name>
    <dbReference type="NCBI Taxonomy" id="33653"/>
    <lineage>
        <taxon>Eukaryota</taxon>
        <taxon>Sar</taxon>
        <taxon>Stramenopiles</taxon>
        <taxon>Bigyra</taxon>
        <taxon>Opalozoa</taxon>
        <taxon>Bicosoecida</taxon>
        <taxon>Cafeteriaceae</taxon>
        <taxon>Cafeteria</taxon>
    </lineage>
</organism>
<evidence type="ECO:0000256" key="4">
    <source>
        <dbReference type="ARBA" id="ARBA00022692"/>
    </source>
</evidence>
<evidence type="ECO:0000256" key="2">
    <source>
        <dbReference type="ARBA" id="ARBA00005376"/>
    </source>
</evidence>
<feature type="transmembrane region" description="Helical" evidence="7">
    <location>
        <begin position="16"/>
        <end position="35"/>
    </location>
</feature>
<dbReference type="Proteomes" id="UP000323011">
    <property type="component" value="Unassembled WGS sequence"/>
</dbReference>
<dbReference type="EMBL" id="VLTL01000057">
    <property type="protein sequence ID" value="KAA0164358.1"/>
    <property type="molecule type" value="Genomic_DNA"/>
</dbReference>
<dbReference type="InterPro" id="IPR002809">
    <property type="entry name" value="EMC3/TMCO1"/>
</dbReference>
<keyword evidence="6 7" id="KW-0472">Membrane</keyword>
<dbReference type="InterPro" id="IPR008568">
    <property type="entry name" value="EMC3"/>
</dbReference>
<evidence type="ECO:0000256" key="7">
    <source>
        <dbReference type="SAM" id="Phobius"/>
    </source>
</evidence>
<gene>
    <name evidence="11" type="ORF">FNF27_07398</name>
    <name evidence="10" type="ORF">FNF28_03898</name>
    <name evidence="9" type="ORF">FNF29_07810</name>
    <name evidence="8" type="ORF">FNF31_07880</name>
</gene>
<comment type="similarity">
    <text evidence="2">Belongs to the EMC3 family.</text>
</comment>
<dbReference type="Proteomes" id="UP000322899">
    <property type="component" value="Unassembled WGS sequence"/>
</dbReference>
<evidence type="ECO:0000313" key="11">
    <source>
        <dbReference type="EMBL" id="KAA0167070.1"/>
    </source>
</evidence>
<evidence type="ECO:0000256" key="3">
    <source>
        <dbReference type="ARBA" id="ARBA00020822"/>
    </source>
</evidence>
<dbReference type="PANTHER" id="PTHR13116:SF5">
    <property type="entry name" value="ER MEMBRANE PROTEIN COMPLEX SUBUNIT 3"/>
    <property type="match status" value="1"/>
</dbReference>
<feature type="transmembrane region" description="Helical" evidence="7">
    <location>
        <begin position="167"/>
        <end position="186"/>
    </location>
</feature>
<dbReference type="Proteomes" id="UP000325113">
    <property type="component" value="Unassembled WGS sequence"/>
</dbReference>